<feature type="compositionally biased region" description="Low complexity" evidence="1">
    <location>
        <begin position="93"/>
        <end position="102"/>
    </location>
</feature>
<feature type="transmembrane region" description="Helical" evidence="2">
    <location>
        <begin position="133"/>
        <end position="158"/>
    </location>
</feature>
<keyword evidence="2" id="KW-0472">Membrane</keyword>
<keyword evidence="2" id="KW-1133">Transmembrane helix</keyword>
<keyword evidence="4" id="KW-1185">Reference proteome</keyword>
<feature type="transmembrane region" description="Helical" evidence="2">
    <location>
        <begin position="170"/>
        <end position="191"/>
    </location>
</feature>
<sequence length="270" mass="30596">MRQDVEWSCSQTVLFALSFLRSSMKARLTHFPVNYEVHTQIYADTFRTVASFKWIICLSCPPAVAALESASEQALRPSNDTPRPSTDTPPPSTDTTSTSTNTSRGNVVKIEVDCDEEDIVEVNRRGSPWIRPITWAVVGMVLCVEGLIANSIFFMAVYRTVKKPKFKAEVVLAMVIILSLVLDFTLMYRLISKYNFLRHDPHQEIVRERAQLSRIAPSLPPTGVKIYLILRKDHCLRNATKAPDDGVPQEKNRREFEGFHQTSRIVTALQ</sequence>
<evidence type="ECO:0000313" key="5">
    <source>
        <dbReference type="RefSeq" id="XP_033570091.1"/>
    </source>
</evidence>
<evidence type="ECO:0000313" key="3">
    <source>
        <dbReference type="EMBL" id="KAF2803127.1"/>
    </source>
</evidence>
<protein>
    <submittedName>
        <fullName evidence="3 5">Uncharacterized protein</fullName>
    </submittedName>
</protein>
<reference evidence="5" key="2">
    <citation type="submission" date="2020-04" db="EMBL/GenBank/DDBJ databases">
        <authorList>
            <consortium name="NCBI Genome Project"/>
        </authorList>
    </citation>
    <scope>NUCLEOTIDE SEQUENCE</scope>
    <source>
        <strain evidence="5">CBS 304.34</strain>
    </source>
</reference>
<evidence type="ECO:0000313" key="4">
    <source>
        <dbReference type="Proteomes" id="UP000504636"/>
    </source>
</evidence>
<reference evidence="5" key="3">
    <citation type="submission" date="2025-04" db="UniProtKB">
        <authorList>
            <consortium name="RefSeq"/>
        </authorList>
    </citation>
    <scope>IDENTIFICATION</scope>
    <source>
        <strain evidence="5">CBS 304.34</strain>
    </source>
</reference>
<keyword evidence="2" id="KW-0812">Transmembrane</keyword>
<accession>A0A6A6Y5R8</accession>
<dbReference type="AlphaFoldDB" id="A0A6A6Y5R8"/>
<dbReference type="OrthoDB" id="10658585at2759"/>
<feature type="region of interest" description="Disordered" evidence="1">
    <location>
        <begin position="71"/>
        <end position="102"/>
    </location>
</feature>
<gene>
    <name evidence="3 5" type="ORF">BDZ99DRAFT_526874</name>
</gene>
<feature type="compositionally biased region" description="Low complexity" evidence="1">
    <location>
        <begin position="77"/>
        <end position="86"/>
    </location>
</feature>
<proteinExistence type="predicted"/>
<dbReference type="Proteomes" id="UP000504636">
    <property type="component" value="Unplaced"/>
</dbReference>
<dbReference type="GeneID" id="54467075"/>
<name>A0A6A6Y5R8_9PEZI</name>
<reference evidence="3 5" key="1">
    <citation type="journal article" date="2020" name="Stud. Mycol.">
        <title>101 Dothideomycetes genomes: a test case for predicting lifestyles and emergence of pathogens.</title>
        <authorList>
            <person name="Haridas S."/>
            <person name="Albert R."/>
            <person name="Binder M."/>
            <person name="Bloem J."/>
            <person name="Labutti K."/>
            <person name="Salamov A."/>
            <person name="Andreopoulos B."/>
            <person name="Baker S."/>
            <person name="Barry K."/>
            <person name="Bills G."/>
            <person name="Bluhm B."/>
            <person name="Cannon C."/>
            <person name="Castanera R."/>
            <person name="Culley D."/>
            <person name="Daum C."/>
            <person name="Ezra D."/>
            <person name="Gonzalez J."/>
            <person name="Henrissat B."/>
            <person name="Kuo A."/>
            <person name="Liang C."/>
            <person name="Lipzen A."/>
            <person name="Lutzoni F."/>
            <person name="Magnuson J."/>
            <person name="Mondo S."/>
            <person name="Nolan M."/>
            <person name="Ohm R."/>
            <person name="Pangilinan J."/>
            <person name="Park H.-J."/>
            <person name="Ramirez L."/>
            <person name="Alfaro M."/>
            <person name="Sun H."/>
            <person name="Tritt A."/>
            <person name="Yoshinaga Y."/>
            <person name="Zwiers L.-H."/>
            <person name="Turgeon B."/>
            <person name="Goodwin S."/>
            <person name="Spatafora J."/>
            <person name="Crous P."/>
            <person name="Grigoriev I."/>
        </authorList>
    </citation>
    <scope>NUCLEOTIDE SEQUENCE</scope>
    <source>
        <strain evidence="3 5">CBS 304.34</strain>
    </source>
</reference>
<evidence type="ECO:0000256" key="2">
    <source>
        <dbReference type="SAM" id="Phobius"/>
    </source>
</evidence>
<organism evidence="3">
    <name type="scientific">Mytilinidion resinicola</name>
    <dbReference type="NCBI Taxonomy" id="574789"/>
    <lineage>
        <taxon>Eukaryota</taxon>
        <taxon>Fungi</taxon>
        <taxon>Dikarya</taxon>
        <taxon>Ascomycota</taxon>
        <taxon>Pezizomycotina</taxon>
        <taxon>Dothideomycetes</taxon>
        <taxon>Pleosporomycetidae</taxon>
        <taxon>Mytilinidiales</taxon>
        <taxon>Mytilinidiaceae</taxon>
        <taxon>Mytilinidion</taxon>
    </lineage>
</organism>
<dbReference type="EMBL" id="MU003719">
    <property type="protein sequence ID" value="KAF2803127.1"/>
    <property type="molecule type" value="Genomic_DNA"/>
</dbReference>
<evidence type="ECO:0000256" key="1">
    <source>
        <dbReference type="SAM" id="MobiDB-lite"/>
    </source>
</evidence>
<dbReference type="RefSeq" id="XP_033570091.1">
    <property type="nucleotide sequence ID" value="XM_033726182.1"/>
</dbReference>